<keyword evidence="4" id="KW-1185">Reference proteome</keyword>
<protein>
    <submittedName>
        <fullName evidence="3">Uncharacterized protein</fullName>
    </submittedName>
</protein>
<feature type="region of interest" description="Disordered" evidence="1">
    <location>
        <begin position="136"/>
        <end position="225"/>
    </location>
</feature>
<reference evidence="3 4" key="1">
    <citation type="submission" date="2019-04" db="EMBL/GenBank/DDBJ databases">
        <authorList>
            <person name="Alioto T."/>
            <person name="Alioto T."/>
        </authorList>
    </citation>
    <scope>NUCLEOTIDE SEQUENCE [LARGE SCALE GENOMIC DNA]</scope>
</reference>
<feature type="compositionally biased region" description="Low complexity" evidence="1">
    <location>
        <begin position="96"/>
        <end position="107"/>
    </location>
</feature>
<feature type="compositionally biased region" description="Basic residues" evidence="1">
    <location>
        <begin position="184"/>
        <end position="208"/>
    </location>
</feature>
<proteinExistence type="predicted"/>
<accession>A0A5E4BKH2</accession>
<dbReference type="EMBL" id="CABDUW010000466">
    <property type="protein sequence ID" value="VTJ69560.1"/>
    <property type="molecule type" value="Genomic_DNA"/>
</dbReference>
<feature type="region of interest" description="Disordered" evidence="1">
    <location>
        <begin position="46"/>
        <end position="113"/>
    </location>
</feature>
<reference evidence="2" key="2">
    <citation type="submission" date="2020-08" db="EMBL/GenBank/DDBJ databases">
        <authorList>
            <person name="Shumante A."/>
            <person name="Zimin A.V."/>
            <person name="Puiu D."/>
            <person name="Salzberg S.L."/>
        </authorList>
    </citation>
    <scope>NUCLEOTIDE SEQUENCE</scope>
    <source>
        <strain evidence="2">WC2-LM</strain>
        <tissue evidence="2">Liver</tissue>
    </source>
</reference>
<feature type="compositionally biased region" description="Pro residues" evidence="1">
    <location>
        <begin position="1"/>
        <end position="12"/>
    </location>
</feature>
<dbReference type="Proteomes" id="UP000662637">
    <property type="component" value="Unassembled WGS sequence"/>
</dbReference>
<dbReference type="AlphaFoldDB" id="A0A5E4BKH2"/>
<feature type="region of interest" description="Disordered" evidence="1">
    <location>
        <begin position="1"/>
        <end position="33"/>
    </location>
</feature>
<sequence>MHPTATPPPPPWSITRNEIHHKPKGSPFAKLWNKERASIHMPLLLPGLPRASEPRAGLAPRAPPARSARRSPPARGPPPARRPPRTRRRRRRRCCRPAARARGAAGLRGEGCAPRAALPRTCSRAAAAPTAAAAAQVRRPLRGPPAGRQVQAAAAAGVSSSRAPAPGMRSERPPRASPQPPRPGSRRAGRLIFPRRRRPESRRCRRRPSLPASPGAARRRAAPSPALAAGALCSLKAAAEKRSRTGGRTGESAATTQSRTVISMNFLEA</sequence>
<dbReference type="Proteomes" id="UP000335636">
    <property type="component" value="Unassembled WGS sequence"/>
</dbReference>
<feature type="compositionally biased region" description="Low complexity" evidence="1">
    <location>
        <begin position="54"/>
        <end position="73"/>
    </location>
</feature>
<feature type="compositionally biased region" description="Basic residues" evidence="1">
    <location>
        <begin position="82"/>
        <end position="95"/>
    </location>
</feature>
<evidence type="ECO:0000313" key="4">
    <source>
        <dbReference type="Proteomes" id="UP000335636"/>
    </source>
</evidence>
<feature type="compositionally biased region" description="Low complexity" evidence="1">
    <location>
        <begin position="209"/>
        <end position="225"/>
    </location>
</feature>
<dbReference type="EMBL" id="WJEC01007805">
    <property type="protein sequence ID" value="KAF7467265.1"/>
    <property type="molecule type" value="Genomic_DNA"/>
</dbReference>
<evidence type="ECO:0000313" key="3">
    <source>
        <dbReference type="EMBL" id="VTJ69560.1"/>
    </source>
</evidence>
<feature type="compositionally biased region" description="Low complexity" evidence="1">
    <location>
        <begin position="144"/>
        <end position="167"/>
    </location>
</feature>
<gene>
    <name evidence="2" type="ORF">GHT09_001303</name>
    <name evidence="3" type="ORF">MONAX_5E042162</name>
</gene>
<evidence type="ECO:0000313" key="2">
    <source>
        <dbReference type="EMBL" id="KAF7467265.1"/>
    </source>
</evidence>
<name>A0A5E4BKH2_MARMO</name>
<organism evidence="3 4">
    <name type="scientific">Marmota monax</name>
    <name type="common">Woodchuck</name>
    <dbReference type="NCBI Taxonomy" id="9995"/>
    <lineage>
        <taxon>Eukaryota</taxon>
        <taxon>Metazoa</taxon>
        <taxon>Chordata</taxon>
        <taxon>Craniata</taxon>
        <taxon>Vertebrata</taxon>
        <taxon>Euteleostomi</taxon>
        <taxon>Mammalia</taxon>
        <taxon>Eutheria</taxon>
        <taxon>Euarchontoglires</taxon>
        <taxon>Glires</taxon>
        <taxon>Rodentia</taxon>
        <taxon>Sciuromorpha</taxon>
        <taxon>Sciuridae</taxon>
        <taxon>Xerinae</taxon>
        <taxon>Marmotini</taxon>
        <taxon>Marmota</taxon>
    </lineage>
</organism>
<evidence type="ECO:0000256" key="1">
    <source>
        <dbReference type="SAM" id="MobiDB-lite"/>
    </source>
</evidence>